<evidence type="ECO:0000256" key="5">
    <source>
        <dbReference type="ARBA" id="ARBA00023136"/>
    </source>
</evidence>
<feature type="transmembrane region" description="Helical" evidence="7">
    <location>
        <begin position="132"/>
        <end position="157"/>
    </location>
</feature>
<organism evidence="9 10">
    <name type="scientific">Zasmidium cellare</name>
    <name type="common">Wine cellar mold</name>
    <name type="synonym">Racodium cellare</name>
    <dbReference type="NCBI Taxonomy" id="395010"/>
    <lineage>
        <taxon>Eukaryota</taxon>
        <taxon>Fungi</taxon>
        <taxon>Dikarya</taxon>
        <taxon>Ascomycota</taxon>
        <taxon>Pezizomycotina</taxon>
        <taxon>Dothideomycetes</taxon>
        <taxon>Dothideomycetidae</taxon>
        <taxon>Mycosphaerellales</taxon>
        <taxon>Mycosphaerellaceae</taxon>
        <taxon>Zasmidium</taxon>
    </lineage>
</organism>
<keyword evidence="5 7" id="KW-0472">Membrane</keyword>
<dbReference type="Pfam" id="PF07690">
    <property type="entry name" value="MFS_1"/>
    <property type="match status" value="1"/>
</dbReference>
<dbReference type="PROSITE" id="PS50850">
    <property type="entry name" value="MFS"/>
    <property type="match status" value="1"/>
</dbReference>
<protein>
    <recommendedName>
        <fullName evidence="8">Major facilitator superfamily (MFS) profile domain-containing protein</fullName>
    </recommendedName>
</protein>
<feature type="domain" description="Major facilitator superfamily (MFS) profile" evidence="8">
    <location>
        <begin position="40"/>
        <end position="402"/>
    </location>
</feature>
<feature type="transmembrane region" description="Helical" evidence="7">
    <location>
        <begin position="335"/>
        <end position="355"/>
    </location>
</feature>
<feature type="region of interest" description="Disordered" evidence="6">
    <location>
        <begin position="1"/>
        <end position="38"/>
    </location>
</feature>
<dbReference type="InterPro" id="IPR020846">
    <property type="entry name" value="MFS_dom"/>
</dbReference>
<dbReference type="PANTHER" id="PTHR43791:SF43">
    <property type="entry name" value="MAJOR FACILITATOR SUPERFAMILY (MFS) PROFILE DOMAIN-CONTAINING PROTEIN"/>
    <property type="match status" value="1"/>
</dbReference>
<keyword evidence="10" id="KW-1185">Reference proteome</keyword>
<feature type="transmembrane region" description="Helical" evidence="7">
    <location>
        <begin position="361"/>
        <end position="394"/>
    </location>
</feature>
<evidence type="ECO:0000256" key="3">
    <source>
        <dbReference type="ARBA" id="ARBA00022692"/>
    </source>
</evidence>
<dbReference type="Proteomes" id="UP001305779">
    <property type="component" value="Unassembled WGS sequence"/>
</dbReference>
<keyword evidence="2" id="KW-0813">Transport</keyword>
<dbReference type="EMBL" id="JAXOVC010000010">
    <property type="protein sequence ID" value="KAK4496443.1"/>
    <property type="molecule type" value="Genomic_DNA"/>
</dbReference>
<reference evidence="9 10" key="1">
    <citation type="journal article" date="2023" name="G3 (Bethesda)">
        <title>A chromosome-level genome assembly of Zasmidium syzygii isolated from banana leaves.</title>
        <authorList>
            <person name="van Westerhoven A.C."/>
            <person name="Mehrabi R."/>
            <person name="Talebi R."/>
            <person name="Steentjes M.B.F."/>
            <person name="Corcolon B."/>
            <person name="Chong P.A."/>
            <person name="Kema G.H.J."/>
            <person name="Seidl M.F."/>
        </authorList>
    </citation>
    <scope>NUCLEOTIDE SEQUENCE [LARGE SCALE GENOMIC DNA]</scope>
    <source>
        <strain evidence="9 10">P124</strain>
    </source>
</reference>
<feature type="transmembrane region" description="Helical" evidence="7">
    <location>
        <begin position="308"/>
        <end position="328"/>
    </location>
</feature>
<feature type="transmembrane region" description="Helical" evidence="7">
    <location>
        <begin position="270"/>
        <end position="288"/>
    </location>
</feature>
<evidence type="ECO:0000313" key="9">
    <source>
        <dbReference type="EMBL" id="KAK4496443.1"/>
    </source>
</evidence>
<dbReference type="InterPro" id="IPR036259">
    <property type="entry name" value="MFS_trans_sf"/>
</dbReference>
<gene>
    <name evidence="9" type="ORF">PRZ48_012423</name>
</gene>
<evidence type="ECO:0000313" key="10">
    <source>
        <dbReference type="Proteomes" id="UP001305779"/>
    </source>
</evidence>
<keyword evidence="3 7" id="KW-0812">Transmembrane</keyword>
<name>A0ABR0E4U0_ZASCE</name>
<dbReference type="PANTHER" id="PTHR43791">
    <property type="entry name" value="PERMEASE-RELATED"/>
    <property type="match status" value="1"/>
</dbReference>
<accession>A0ABR0E4U0</accession>
<evidence type="ECO:0000256" key="2">
    <source>
        <dbReference type="ARBA" id="ARBA00022448"/>
    </source>
</evidence>
<comment type="caution">
    <text evidence="9">The sequence shown here is derived from an EMBL/GenBank/DDBJ whole genome shotgun (WGS) entry which is preliminary data.</text>
</comment>
<evidence type="ECO:0000256" key="1">
    <source>
        <dbReference type="ARBA" id="ARBA00004141"/>
    </source>
</evidence>
<sequence length="402" mass="44734">MASNTVDPKTELGIEVQVRSDPLESDNSEKEERTGEEEVPSSYICLGYFIKDLSQTNISNAFVSGMKEDLALYGNERNLLETWFNVGIIIGTVPAQMIQLKWLRPSIYIPACEAFWTVLVMCMAAAKDVKTLYILRFFVGLAEACAFPGYAALLGGWYGPTELSKRTAIFAQTSGIASMFSGYLQAALYTGMNGRLGLKGWQWLFIFDGVISLPIAIWGFFAIPDLPHTTRAFYWRGDDKQYGIERAEKIGRKPPQKLTLAIIRKVYTNWRLWVFILPYLMVALASKGKSYFNLYLKADGYSVVQTNILPTAGEALSIVAAFAFGIAVDSTGQRLWFSILIQAIVMVSNIILSIWHLPKSALLAAFYMSFVGLAAQPIIIILFGGLAITGAVLLQYLHKRFD</sequence>
<evidence type="ECO:0000256" key="6">
    <source>
        <dbReference type="SAM" id="MobiDB-lite"/>
    </source>
</evidence>
<proteinExistence type="predicted"/>
<evidence type="ECO:0000256" key="7">
    <source>
        <dbReference type="SAM" id="Phobius"/>
    </source>
</evidence>
<keyword evidence="4 7" id="KW-1133">Transmembrane helix</keyword>
<feature type="transmembrane region" description="Helical" evidence="7">
    <location>
        <begin position="201"/>
        <end position="223"/>
    </location>
</feature>
<comment type="subcellular location">
    <subcellularLocation>
        <location evidence="1">Membrane</location>
        <topology evidence="1">Multi-pass membrane protein</topology>
    </subcellularLocation>
</comment>
<dbReference type="Gene3D" id="1.20.1250.20">
    <property type="entry name" value="MFS general substrate transporter like domains"/>
    <property type="match status" value="1"/>
</dbReference>
<evidence type="ECO:0000259" key="8">
    <source>
        <dbReference type="PROSITE" id="PS50850"/>
    </source>
</evidence>
<dbReference type="InterPro" id="IPR011701">
    <property type="entry name" value="MFS"/>
</dbReference>
<dbReference type="SUPFAM" id="SSF103473">
    <property type="entry name" value="MFS general substrate transporter"/>
    <property type="match status" value="1"/>
</dbReference>
<evidence type="ECO:0000256" key="4">
    <source>
        <dbReference type="ARBA" id="ARBA00022989"/>
    </source>
</evidence>